<reference evidence="1" key="2">
    <citation type="submission" date="2018-03" db="EMBL/GenBank/DDBJ databases">
        <title>The Triticum urartu genome reveals the dynamic nature of wheat genome evolution.</title>
        <authorList>
            <person name="Ling H."/>
            <person name="Ma B."/>
            <person name="Shi X."/>
            <person name="Liu H."/>
            <person name="Dong L."/>
            <person name="Sun H."/>
            <person name="Cao Y."/>
            <person name="Gao Q."/>
            <person name="Zheng S."/>
            <person name="Li Y."/>
            <person name="Yu Y."/>
            <person name="Du H."/>
            <person name="Qi M."/>
            <person name="Li Y."/>
            <person name="Yu H."/>
            <person name="Cui Y."/>
            <person name="Wang N."/>
            <person name="Chen C."/>
            <person name="Wu H."/>
            <person name="Zhao Y."/>
            <person name="Zhang J."/>
            <person name="Li Y."/>
            <person name="Zhou W."/>
            <person name="Zhang B."/>
            <person name="Hu W."/>
            <person name="Eijk M."/>
            <person name="Tang J."/>
            <person name="Witsenboer H."/>
            <person name="Zhao S."/>
            <person name="Li Z."/>
            <person name="Zhang A."/>
            <person name="Wang D."/>
            <person name="Liang C."/>
        </authorList>
    </citation>
    <scope>NUCLEOTIDE SEQUENCE [LARGE SCALE GENOMIC DNA]</scope>
    <source>
        <strain evidence="1">cv. G1812</strain>
    </source>
</reference>
<dbReference type="Proteomes" id="UP000015106">
    <property type="component" value="Chromosome 6"/>
</dbReference>
<dbReference type="EnsemblPlants" id="TuG1812G0600001288.01.T01">
    <property type="protein sequence ID" value="TuG1812G0600001288.01.T01.cds319663"/>
    <property type="gene ID" value="TuG1812G0600001288.01"/>
</dbReference>
<dbReference type="Gene3D" id="3.60.10.10">
    <property type="entry name" value="Endonuclease/exonuclease/phosphatase"/>
    <property type="match status" value="1"/>
</dbReference>
<accession>A0A8R7UTA1</accession>
<dbReference type="PANTHER" id="PTHR35218">
    <property type="entry name" value="RNASE H DOMAIN-CONTAINING PROTEIN"/>
    <property type="match status" value="1"/>
</dbReference>
<evidence type="ECO:0000313" key="1">
    <source>
        <dbReference type="EnsemblPlants" id="TuG1812G0600001288.01.T01.cds319663"/>
    </source>
</evidence>
<evidence type="ECO:0008006" key="3">
    <source>
        <dbReference type="Google" id="ProtNLM"/>
    </source>
</evidence>
<evidence type="ECO:0000313" key="2">
    <source>
        <dbReference type="Proteomes" id="UP000015106"/>
    </source>
</evidence>
<dbReference type="InterPro" id="IPR036691">
    <property type="entry name" value="Endo/exonu/phosph_ase_sf"/>
</dbReference>
<name>A0A8R7UTA1_TRIUA</name>
<organism evidence="1 2">
    <name type="scientific">Triticum urartu</name>
    <name type="common">Red wild einkorn</name>
    <name type="synonym">Crithodium urartu</name>
    <dbReference type="NCBI Taxonomy" id="4572"/>
    <lineage>
        <taxon>Eukaryota</taxon>
        <taxon>Viridiplantae</taxon>
        <taxon>Streptophyta</taxon>
        <taxon>Embryophyta</taxon>
        <taxon>Tracheophyta</taxon>
        <taxon>Spermatophyta</taxon>
        <taxon>Magnoliopsida</taxon>
        <taxon>Liliopsida</taxon>
        <taxon>Poales</taxon>
        <taxon>Poaceae</taxon>
        <taxon>BOP clade</taxon>
        <taxon>Pooideae</taxon>
        <taxon>Triticodae</taxon>
        <taxon>Triticeae</taxon>
        <taxon>Triticinae</taxon>
        <taxon>Triticum</taxon>
    </lineage>
</organism>
<dbReference type="AlphaFoldDB" id="A0A8R7UTA1"/>
<protein>
    <recommendedName>
        <fullName evidence="3">Endonuclease/exonuclease/phosphatase domain-containing protein</fullName>
    </recommendedName>
</protein>
<reference evidence="1" key="3">
    <citation type="submission" date="2022-06" db="UniProtKB">
        <authorList>
            <consortium name="EnsemblPlants"/>
        </authorList>
    </citation>
    <scope>IDENTIFICATION</scope>
</reference>
<dbReference type="PANTHER" id="PTHR35218:SF11">
    <property type="entry name" value="ENDONUCLEASE_EXONUCLEASE_PHOSPHATASE DOMAIN-CONTAINING PROTEIN"/>
    <property type="match status" value="1"/>
</dbReference>
<dbReference type="SUPFAM" id="SSF56219">
    <property type="entry name" value="DNase I-like"/>
    <property type="match status" value="1"/>
</dbReference>
<proteinExistence type="predicted"/>
<keyword evidence="2" id="KW-1185">Reference proteome</keyword>
<dbReference type="Gramene" id="TuG1812G0600001288.01.T01">
    <property type="protein sequence ID" value="TuG1812G0600001288.01.T01.cds319663"/>
    <property type="gene ID" value="TuG1812G0600001288.01"/>
</dbReference>
<reference evidence="2" key="1">
    <citation type="journal article" date="2013" name="Nature">
        <title>Draft genome of the wheat A-genome progenitor Triticum urartu.</title>
        <authorList>
            <person name="Ling H.Q."/>
            <person name="Zhao S."/>
            <person name="Liu D."/>
            <person name="Wang J."/>
            <person name="Sun H."/>
            <person name="Zhang C."/>
            <person name="Fan H."/>
            <person name="Li D."/>
            <person name="Dong L."/>
            <person name="Tao Y."/>
            <person name="Gao C."/>
            <person name="Wu H."/>
            <person name="Li Y."/>
            <person name="Cui Y."/>
            <person name="Guo X."/>
            <person name="Zheng S."/>
            <person name="Wang B."/>
            <person name="Yu K."/>
            <person name="Liang Q."/>
            <person name="Yang W."/>
            <person name="Lou X."/>
            <person name="Chen J."/>
            <person name="Feng M."/>
            <person name="Jian J."/>
            <person name="Zhang X."/>
            <person name="Luo G."/>
            <person name="Jiang Y."/>
            <person name="Liu J."/>
            <person name="Wang Z."/>
            <person name="Sha Y."/>
            <person name="Zhang B."/>
            <person name="Wu H."/>
            <person name="Tang D."/>
            <person name="Shen Q."/>
            <person name="Xue P."/>
            <person name="Zou S."/>
            <person name="Wang X."/>
            <person name="Liu X."/>
            <person name="Wang F."/>
            <person name="Yang Y."/>
            <person name="An X."/>
            <person name="Dong Z."/>
            <person name="Zhang K."/>
            <person name="Zhang X."/>
            <person name="Luo M.C."/>
            <person name="Dvorak J."/>
            <person name="Tong Y."/>
            <person name="Wang J."/>
            <person name="Yang H."/>
            <person name="Li Z."/>
            <person name="Wang D."/>
            <person name="Zhang A."/>
            <person name="Wang J."/>
        </authorList>
    </citation>
    <scope>NUCLEOTIDE SEQUENCE</scope>
    <source>
        <strain evidence="2">cv. G1812</strain>
    </source>
</reference>
<sequence length="119" mass="13152">LCILETQVERTRVESLAGSIGFTNSFAVSSSGRSGGLGIFWNDETKVEVNGYSEYHIDVLVDDLMDTRIWLTFVYGEAQVSERYKTWDMLQGIAGTGGLPWAVMGDFNEVLHASEHDGV</sequence>